<dbReference type="Proteomes" id="UP000467841">
    <property type="component" value="Unassembled WGS sequence"/>
</dbReference>
<evidence type="ECO:0000259" key="3">
    <source>
        <dbReference type="PROSITE" id="PS50158"/>
    </source>
</evidence>
<dbReference type="InterPro" id="IPR043502">
    <property type="entry name" value="DNA/RNA_pol_sf"/>
</dbReference>
<name>A0A6D2KLA5_9BRAS</name>
<feature type="region of interest" description="Disordered" evidence="2">
    <location>
        <begin position="276"/>
        <end position="320"/>
    </location>
</feature>
<protein>
    <recommendedName>
        <fullName evidence="7">CCHC-type domain-containing protein</fullName>
    </recommendedName>
</protein>
<dbReference type="Pfam" id="PF00078">
    <property type="entry name" value="RVT_1"/>
    <property type="match status" value="1"/>
</dbReference>
<dbReference type="SUPFAM" id="SSF50630">
    <property type="entry name" value="Acid proteases"/>
    <property type="match status" value="1"/>
</dbReference>
<dbReference type="PANTHER" id="PTHR35046:SF18">
    <property type="entry name" value="RNA-DIRECTED DNA POLYMERASE"/>
    <property type="match status" value="1"/>
</dbReference>
<keyword evidence="1" id="KW-0479">Metal-binding</keyword>
<dbReference type="Gene3D" id="3.10.10.10">
    <property type="entry name" value="HIV Type 1 Reverse Transcriptase, subunit A, domain 1"/>
    <property type="match status" value="1"/>
</dbReference>
<feature type="domain" description="CCHC-type" evidence="3">
    <location>
        <begin position="328"/>
        <end position="344"/>
    </location>
</feature>
<evidence type="ECO:0000313" key="5">
    <source>
        <dbReference type="EMBL" id="CAA7055240.1"/>
    </source>
</evidence>
<evidence type="ECO:0000259" key="4">
    <source>
        <dbReference type="PROSITE" id="PS50878"/>
    </source>
</evidence>
<dbReference type="InterPro" id="IPR000477">
    <property type="entry name" value="RT_dom"/>
</dbReference>
<evidence type="ECO:0008006" key="7">
    <source>
        <dbReference type="Google" id="ProtNLM"/>
    </source>
</evidence>
<dbReference type="GO" id="GO:0008270">
    <property type="term" value="F:zinc ion binding"/>
    <property type="evidence" value="ECO:0007669"/>
    <property type="project" value="UniProtKB-KW"/>
</dbReference>
<dbReference type="SUPFAM" id="SSF56672">
    <property type="entry name" value="DNA/RNA polymerases"/>
    <property type="match status" value="1"/>
</dbReference>
<keyword evidence="1" id="KW-0863">Zinc-finger</keyword>
<organism evidence="5 6">
    <name type="scientific">Microthlaspi erraticum</name>
    <dbReference type="NCBI Taxonomy" id="1685480"/>
    <lineage>
        <taxon>Eukaryota</taxon>
        <taxon>Viridiplantae</taxon>
        <taxon>Streptophyta</taxon>
        <taxon>Embryophyta</taxon>
        <taxon>Tracheophyta</taxon>
        <taxon>Spermatophyta</taxon>
        <taxon>Magnoliopsida</taxon>
        <taxon>eudicotyledons</taxon>
        <taxon>Gunneridae</taxon>
        <taxon>Pentapetalae</taxon>
        <taxon>rosids</taxon>
        <taxon>malvids</taxon>
        <taxon>Brassicales</taxon>
        <taxon>Brassicaceae</taxon>
        <taxon>Coluteocarpeae</taxon>
        <taxon>Microthlaspi</taxon>
    </lineage>
</organism>
<keyword evidence="1" id="KW-0862">Zinc</keyword>
<evidence type="ECO:0000256" key="1">
    <source>
        <dbReference type="PROSITE-ProRule" id="PRU00047"/>
    </source>
</evidence>
<dbReference type="Pfam" id="PF03732">
    <property type="entry name" value="Retrotrans_gag"/>
    <property type="match status" value="1"/>
</dbReference>
<dbReference type="PROSITE" id="PS50878">
    <property type="entry name" value="RT_POL"/>
    <property type="match status" value="1"/>
</dbReference>
<feature type="region of interest" description="Disordered" evidence="2">
    <location>
        <begin position="45"/>
        <end position="66"/>
    </location>
</feature>
<proteinExistence type="predicted"/>
<dbReference type="InterPro" id="IPR036875">
    <property type="entry name" value="Znf_CCHC_sf"/>
</dbReference>
<feature type="region of interest" description="Disordered" evidence="2">
    <location>
        <begin position="77"/>
        <end position="96"/>
    </location>
</feature>
<reference evidence="5" key="1">
    <citation type="submission" date="2020-01" db="EMBL/GenBank/DDBJ databases">
        <authorList>
            <person name="Mishra B."/>
        </authorList>
    </citation>
    <scope>NUCLEOTIDE SEQUENCE [LARGE SCALE GENOMIC DNA]</scope>
</reference>
<dbReference type="InterPro" id="IPR043128">
    <property type="entry name" value="Rev_trsase/Diguanyl_cyclase"/>
</dbReference>
<sequence length="930" mass="105573">MAPRKTNPDDHPDDLRHTLEAFTVGLQDALKAAITDALHAVLDNQHQGRRTTRNRDHQSESSDDELVDNLFAVRDQHRQAQRDDDQEERQDLVHNNNTSRWESAFKVDIPEFSGSLNPEDFVDWLNMVEEILDFKKVPHDMRVPLVATRFKNRASAWWTQLKESRRRSGKPKIESWERLKKHMRRNFLPYNYERTLYNKLQNLRQGSRSVEEYATDFFQLVSRATLLETEEQLVSRFIGGLRNQLQLALQQFNPSSVSEAHQRALGLEQQFRSNWSSAGSRTRLPQSQNQLSSSPSPDEQQNRSRDDKPSPPTDSIANSRIPRTGALRCYSCGENGHRQTACPKMNRRTMLAHDTEFSSEPLFDDYGSDHDNDGDIIEGDTGPPSNILVLRRSCLAPRAGTESWLRTTLFRTTCTIKGKICKLIVDSGSCTNVLAEDAAKKLGIKTTPHPAPYPLAWLDSSSELRVSKQAVVPFSIGKYHDEVSCDVAPMDACHLLLGRPWEYDRDVLHKGKSNTYSFVFGDRTVTLLPSPEKVEVSPSTVTPRAEPQATGSSKSLLILPKAAFETELRDNPPIWALISSPIVTTSSTEIPPAFTDLLDKFSDVFPEDLPLGLPPLRDIQHHIDLMPNATLPNRPHYRMSPQEHDELRRQVEALVLKGHVRESLSPAAVPALLIPKKDGSWRMCVDSRAINKITVRYRFPIPRLDDLLDQIGRASIFSKLDLKSGYHQIRIRPGDEWKTAFKTREGLFEWMVMPFGLSNAPSTFMRVMNQALRPFIGKFVVVYFDDILIFSSDLKSHLEHLEAVLLVLRRDKLFAARQKCVFGSSQVLFLGYIISDRGLSVDPSKVEAIKSWPTPKSVSDVCSFHGLASFYRRFVHHFSNITAPLTDCLRSSSFTWTPEANQAFKTIKEKLTSAQILALPDFSQVFRVTL</sequence>
<feature type="domain" description="Reverse transcriptase" evidence="4">
    <location>
        <begin position="655"/>
        <end position="834"/>
    </location>
</feature>
<dbReference type="Gene3D" id="3.30.70.270">
    <property type="match status" value="2"/>
</dbReference>
<accession>A0A6D2KLA5</accession>
<evidence type="ECO:0000256" key="2">
    <source>
        <dbReference type="SAM" id="MobiDB-lite"/>
    </source>
</evidence>
<dbReference type="PANTHER" id="PTHR35046">
    <property type="entry name" value="ZINC KNUCKLE (CCHC-TYPE) FAMILY PROTEIN"/>
    <property type="match status" value="1"/>
</dbReference>
<dbReference type="Gene3D" id="2.40.70.10">
    <property type="entry name" value="Acid Proteases"/>
    <property type="match status" value="1"/>
</dbReference>
<dbReference type="InterPro" id="IPR021109">
    <property type="entry name" value="Peptidase_aspartic_dom_sf"/>
</dbReference>
<evidence type="ECO:0000313" key="6">
    <source>
        <dbReference type="Proteomes" id="UP000467841"/>
    </source>
</evidence>
<dbReference type="GO" id="GO:0003676">
    <property type="term" value="F:nucleic acid binding"/>
    <property type="evidence" value="ECO:0007669"/>
    <property type="project" value="InterPro"/>
</dbReference>
<comment type="caution">
    <text evidence="5">The sequence shown here is derived from an EMBL/GenBank/DDBJ whole genome shotgun (WGS) entry which is preliminary data.</text>
</comment>
<dbReference type="Pfam" id="PF13650">
    <property type="entry name" value="Asp_protease_2"/>
    <property type="match status" value="1"/>
</dbReference>
<gene>
    <name evidence="5" type="ORF">MERR_LOCUS42476</name>
</gene>
<dbReference type="AlphaFoldDB" id="A0A6D2KLA5"/>
<dbReference type="InterPro" id="IPR005162">
    <property type="entry name" value="Retrotrans_gag_dom"/>
</dbReference>
<dbReference type="OrthoDB" id="1747743at2759"/>
<dbReference type="PROSITE" id="PS50158">
    <property type="entry name" value="ZF_CCHC"/>
    <property type="match status" value="1"/>
</dbReference>
<dbReference type="CDD" id="cd01647">
    <property type="entry name" value="RT_LTR"/>
    <property type="match status" value="1"/>
</dbReference>
<dbReference type="SUPFAM" id="SSF57756">
    <property type="entry name" value="Retrovirus zinc finger-like domains"/>
    <property type="match status" value="1"/>
</dbReference>
<feature type="compositionally biased region" description="Basic and acidic residues" evidence="2">
    <location>
        <begin position="300"/>
        <end position="309"/>
    </location>
</feature>
<dbReference type="FunFam" id="3.30.70.270:FF:000020">
    <property type="entry name" value="Transposon Tf2-6 polyprotein-like Protein"/>
    <property type="match status" value="1"/>
</dbReference>
<dbReference type="InterPro" id="IPR001878">
    <property type="entry name" value="Znf_CCHC"/>
</dbReference>
<dbReference type="CDD" id="cd00303">
    <property type="entry name" value="retropepsin_like"/>
    <property type="match status" value="1"/>
</dbReference>
<dbReference type="EMBL" id="CACVBM020001607">
    <property type="protein sequence ID" value="CAA7055240.1"/>
    <property type="molecule type" value="Genomic_DNA"/>
</dbReference>
<feature type="compositionally biased region" description="Low complexity" evidence="2">
    <location>
        <begin position="284"/>
        <end position="297"/>
    </location>
</feature>
<keyword evidence="6" id="KW-1185">Reference proteome</keyword>